<organism evidence="1 2">
    <name type="scientific">Candidatus Kerfeldbacteria bacterium RIFCSPLOWO2_01_FULL_48_11</name>
    <dbReference type="NCBI Taxonomy" id="1798543"/>
    <lineage>
        <taxon>Bacteria</taxon>
        <taxon>Candidatus Kerfeldiibacteriota</taxon>
    </lineage>
</organism>
<reference evidence="1 2" key="1">
    <citation type="journal article" date="2016" name="Nat. Commun.">
        <title>Thousands of microbial genomes shed light on interconnected biogeochemical processes in an aquifer system.</title>
        <authorList>
            <person name="Anantharaman K."/>
            <person name="Brown C.T."/>
            <person name="Hug L.A."/>
            <person name="Sharon I."/>
            <person name="Castelle C.J."/>
            <person name="Probst A.J."/>
            <person name="Thomas B.C."/>
            <person name="Singh A."/>
            <person name="Wilkins M.J."/>
            <person name="Karaoz U."/>
            <person name="Brodie E.L."/>
            <person name="Williams K.H."/>
            <person name="Hubbard S.S."/>
            <person name="Banfield J.F."/>
        </authorList>
    </citation>
    <scope>NUCLEOTIDE SEQUENCE [LARGE SCALE GENOMIC DNA]</scope>
</reference>
<comment type="caution">
    <text evidence="1">The sequence shown here is derived from an EMBL/GenBank/DDBJ whole genome shotgun (WGS) entry which is preliminary data.</text>
</comment>
<dbReference type="STRING" id="1798543.A2898_01920"/>
<proteinExistence type="predicted"/>
<dbReference type="AlphaFoldDB" id="A0A1G2B703"/>
<accession>A0A1G2B703</accession>
<gene>
    <name evidence="1" type="ORF">A2898_01920</name>
</gene>
<dbReference type="Proteomes" id="UP000179164">
    <property type="component" value="Unassembled WGS sequence"/>
</dbReference>
<name>A0A1G2B703_9BACT</name>
<evidence type="ECO:0000313" key="2">
    <source>
        <dbReference type="Proteomes" id="UP000179164"/>
    </source>
</evidence>
<sequence>MKNKLLVALIAVVGIIGATALVSNIVSAHGLGFGANLDTEAQLLGMTADELGTALEEKTMPEILDQQGVTHVKLEAWRNEQELGRQAQLLDMSVDELKTELEGKTFAQLLDEKGITHTQLMEKRHKFMKERMIERLQEEADAGTITQDEMQEHLDRMEQHQAEGGFRLGHGMGHGPF</sequence>
<dbReference type="EMBL" id="MHKE01000012">
    <property type="protein sequence ID" value="OGY84007.1"/>
    <property type="molecule type" value="Genomic_DNA"/>
</dbReference>
<evidence type="ECO:0000313" key="1">
    <source>
        <dbReference type="EMBL" id="OGY84007.1"/>
    </source>
</evidence>
<protein>
    <submittedName>
        <fullName evidence="1">Uncharacterized protein</fullName>
    </submittedName>
</protein>